<keyword evidence="1" id="KW-0812">Transmembrane</keyword>
<evidence type="ECO:0000313" key="3">
    <source>
        <dbReference type="Proteomes" id="UP000595933"/>
    </source>
</evidence>
<feature type="transmembrane region" description="Helical" evidence="1">
    <location>
        <begin position="6"/>
        <end position="24"/>
    </location>
</feature>
<dbReference type="RefSeq" id="WP_198930780.1">
    <property type="nucleotide sequence ID" value="NZ_CAXGLR010000047.1"/>
</dbReference>
<organism evidence="2 3">
    <name type="scientific">Stutzerimonas balearica</name>
    <dbReference type="NCBI Taxonomy" id="74829"/>
    <lineage>
        <taxon>Bacteria</taxon>
        <taxon>Pseudomonadati</taxon>
        <taxon>Pseudomonadota</taxon>
        <taxon>Gammaproteobacteria</taxon>
        <taxon>Pseudomonadales</taxon>
        <taxon>Pseudomonadaceae</taxon>
        <taxon>Stutzerimonas</taxon>
    </lineage>
</organism>
<dbReference type="Proteomes" id="UP000595933">
    <property type="component" value="Chromosome"/>
</dbReference>
<reference evidence="2 3" key="1">
    <citation type="submission" date="2020-12" db="EMBL/GenBank/DDBJ databases">
        <title>FDA dAtabase for Regulatory Grade micrObial Sequences (FDA-ARGOS): Supporting development and validation of Infectious Disease Dx tests.</title>
        <authorList>
            <person name="Sproer C."/>
            <person name="Gronow S."/>
            <person name="Severitt S."/>
            <person name="Schroder I."/>
            <person name="Tallon L."/>
            <person name="Sadzewicz L."/>
            <person name="Zhao X."/>
            <person name="Boylan J."/>
            <person name="Ott S."/>
            <person name="Bowen H."/>
            <person name="Vavikolanu K."/>
            <person name="Mehta A."/>
            <person name="Aluvathingal J."/>
            <person name="Nadendla S."/>
            <person name="Lowell S."/>
            <person name="Myers T."/>
            <person name="Yan Y."/>
            <person name="Sichtig H."/>
        </authorList>
    </citation>
    <scope>NUCLEOTIDE SEQUENCE [LARGE SCALE GENOMIC DNA]</scope>
    <source>
        <strain evidence="2 3">FDAARGOS_1013</strain>
    </source>
</reference>
<accession>A0A9X7YSA9</accession>
<dbReference type="EMBL" id="CP067013">
    <property type="protein sequence ID" value="QQN50315.1"/>
    <property type="molecule type" value="Genomic_DNA"/>
</dbReference>
<gene>
    <name evidence="2" type="ORF">I6H70_17530</name>
</gene>
<evidence type="ECO:0000313" key="2">
    <source>
        <dbReference type="EMBL" id="QQN50315.1"/>
    </source>
</evidence>
<dbReference type="AlphaFoldDB" id="A0A9X7YSA9"/>
<protein>
    <submittedName>
        <fullName evidence="2">Uncharacterized protein</fullName>
    </submittedName>
</protein>
<proteinExistence type="predicted"/>
<keyword evidence="1" id="KW-1133">Transmembrane helix</keyword>
<feature type="transmembrane region" description="Helical" evidence="1">
    <location>
        <begin position="31"/>
        <end position="51"/>
    </location>
</feature>
<keyword evidence="1" id="KW-0472">Membrane</keyword>
<sequence>MLHIDWLIILIGTGFVLLGLGYSFRDRGWGIGMIAAGVLTMFSTVAFKVYITFY</sequence>
<evidence type="ECO:0000256" key="1">
    <source>
        <dbReference type="SAM" id="Phobius"/>
    </source>
</evidence>
<name>A0A9X7YSA9_9GAMM</name>